<accession>A0A371H361</accession>
<reference evidence="2" key="1">
    <citation type="submission" date="2018-05" db="EMBL/GenBank/DDBJ databases">
        <title>Draft genome of Mucuna pruriens seed.</title>
        <authorList>
            <person name="Nnadi N.E."/>
            <person name="Vos R."/>
            <person name="Hasami M.H."/>
            <person name="Devisetty U.K."/>
            <person name="Aguiy J.C."/>
        </authorList>
    </citation>
    <scope>NUCLEOTIDE SEQUENCE [LARGE SCALE GENOMIC DNA]</scope>
    <source>
        <strain evidence="2">JCA_2017</strain>
    </source>
</reference>
<sequence>MLIVIVATSVVNVLAQINSISMLNGTNFKVWKKAVEIVLGCMNLDLALRVEEPIPTMDNLQEVTIEK</sequence>
<feature type="chain" id="PRO_5017083944" description="Retrotransposon Copia-like N-terminal domain-containing protein" evidence="1">
    <location>
        <begin position="16"/>
        <end position="67"/>
    </location>
</feature>
<organism evidence="2 3">
    <name type="scientific">Mucuna pruriens</name>
    <name type="common">Velvet bean</name>
    <name type="synonym">Dolichos pruriens</name>
    <dbReference type="NCBI Taxonomy" id="157652"/>
    <lineage>
        <taxon>Eukaryota</taxon>
        <taxon>Viridiplantae</taxon>
        <taxon>Streptophyta</taxon>
        <taxon>Embryophyta</taxon>
        <taxon>Tracheophyta</taxon>
        <taxon>Spermatophyta</taxon>
        <taxon>Magnoliopsida</taxon>
        <taxon>eudicotyledons</taxon>
        <taxon>Gunneridae</taxon>
        <taxon>Pentapetalae</taxon>
        <taxon>rosids</taxon>
        <taxon>fabids</taxon>
        <taxon>Fabales</taxon>
        <taxon>Fabaceae</taxon>
        <taxon>Papilionoideae</taxon>
        <taxon>50 kb inversion clade</taxon>
        <taxon>NPAAA clade</taxon>
        <taxon>indigoferoid/millettioid clade</taxon>
        <taxon>Phaseoleae</taxon>
        <taxon>Mucuna</taxon>
    </lineage>
</organism>
<gene>
    <name evidence="2" type="ORF">CR513_19983</name>
</gene>
<feature type="non-terminal residue" evidence="2">
    <location>
        <position position="1"/>
    </location>
</feature>
<dbReference type="Proteomes" id="UP000257109">
    <property type="component" value="Unassembled WGS sequence"/>
</dbReference>
<proteinExistence type="predicted"/>
<evidence type="ECO:0008006" key="4">
    <source>
        <dbReference type="Google" id="ProtNLM"/>
    </source>
</evidence>
<feature type="signal peptide" evidence="1">
    <location>
        <begin position="1"/>
        <end position="15"/>
    </location>
</feature>
<evidence type="ECO:0000313" key="2">
    <source>
        <dbReference type="EMBL" id="RDX97264.1"/>
    </source>
</evidence>
<dbReference type="EMBL" id="QJKJ01003696">
    <property type="protein sequence ID" value="RDX97264.1"/>
    <property type="molecule type" value="Genomic_DNA"/>
</dbReference>
<dbReference type="AlphaFoldDB" id="A0A371H361"/>
<comment type="caution">
    <text evidence="2">The sequence shown here is derived from an EMBL/GenBank/DDBJ whole genome shotgun (WGS) entry which is preliminary data.</text>
</comment>
<evidence type="ECO:0000256" key="1">
    <source>
        <dbReference type="SAM" id="SignalP"/>
    </source>
</evidence>
<name>A0A371H361_MUCPR</name>
<dbReference type="OrthoDB" id="1422618at2759"/>
<protein>
    <recommendedName>
        <fullName evidence="4">Retrotransposon Copia-like N-terminal domain-containing protein</fullName>
    </recommendedName>
</protein>
<keyword evidence="3" id="KW-1185">Reference proteome</keyword>
<keyword evidence="1" id="KW-0732">Signal</keyword>
<evidence type="ECO:0000313" key="3">
    <source>
        <dbReference type="Proteomes" id="UP000257109"/>
    </source>
</evidence>